<accession>A0A292YBF0</accession>
<dbReference type="Proteomes" id="UP000217944">
    <property type="component" value="Unassembled WGS sequence"/>
</dbReference>
<reference evidence="12 13" key="1">
    <citation type="journal article" date="2017" name="Syst. Appl. Microbiol.">
        <title>Lebetimonas natsushimae sp. nov., a novel strictly anaerobic, moderately thermophilic chemoautotroph isolated from a deep-sea hydrothermal vent polychaete nest in the Mid-Okinawa Trough.</title>
        <authorList>
            <person name="Nagata R."/>
            <person name="Takaki Y."/>
            <person name="Tame A."/>
            <person name="Nunoura T."/>
            <person name="Muto H."/>
            <person name="Mino S."/>
            <person name="Sawayama S."/>
            <person name="Takai K."/>
            <person name="Nakagawa S."/>
        </authorList>
    </citation>
    <scope>NUCLEOTIDE SEQUENCE [LARGE SCALE GENOMIC DNA]</scope>
    <source>
        <strain evidence="12 13">HS1857</strain>
    </source>
</reference>
<dbReference type="RefSeq" id="WP_096258030.1">
    <property type="nucleotide sequence ID" value="NZ_BDME01000001.1"/>
</dbReference>
<evidence type="ECO:0000313" key="13">
    <source>
        <dbReference type="Proteomes" id="UP000217944"/>
    </source>
</evidence>
<keyword evidence="8 10" id="KW-0413">Isomerase</keyword>
<evidence type="ECO:0000256" key="10">
    <source>
        <dbReference type="RuleBase" id="RU366046"/>
    </source>
</evidence>
<dbReference type="InterPro" id="IPR001509">
    <property type="entry name" value="Epimerase_deHydtase"/>
</dbReference>
<evidence type="ECO:0000256" key="2">
    <source>
        <dbReference type="ARBA" id="ARBA00001911"/>
    </source>
</evidence>
<evidence type="ECO:0000256" key="1">
    <source>
        <dbReference type="ARBA" id="ARBA00000083"/>
    </source>
</evidence>
<proteinExistence type="inferred from homology"/>
<organism evidence="12 13">
    <name type="scientific">Lebetimonas natsushimae</name>
    <dbReference type="NCBI Taxonomy" id="1936991"/>
    <lineage>
        <taxon>Bacteria</taxon>
        <taxon>Pseudomonadati</taxon>
        <taxon>Campylobacterota</taxon>
        <taxon>Epsilonproteobacteria</taxon>
        <taxon>Nautiliales</taxon>
        <taxon>Nautiliaceae</taxon>
        <taxon>Lebetimonas</taxon>
    </lineage>
</organism>
<dbReference type="CDD" id="cd05247">
    <property type="entry name" value="UDP_G4E_1_SDR_e"/>
    <property type="match status" value="1"/>
</dbReference>
<keyword evidence="9 10" id="KW-0119">Carbohydrate metabolism</keyword>
<evidence type="ECO:0000256" key="7">
    <source>
        <dbReference type="ARBA" id="ARBA00023027"/>
    </source>
</evidence>
<evidence type="ECO:0000259" key="11">
    <source>
        <dbReference type="Pfam" id="PF01370"/>
    </source>
</evidence>
<dbReference type="Gene3D" id="3.40.50.720">
    <property type="entry name" value="NAD(P)-binding Rossmann-like Domain"/>
    <property type="match status" value="1"/>
</dbReference>
<dbReference type="NCBIfam" id="TIGR01179">
    <property type="entry name" value="galE"/>
    <property type="match status" value="1"/>
</dbReference>
<evidence type="ECO:0000256" key="9">
    <source>
        <dbReference type="ARBA" id="ARBA00023277"/>
    </source>
</evidence>
<dbReference type="UniPathway" id="UPA00214"/>
<keyword evidence="13" id="KW-1185">Reference proteome</keyword>
<dbReference type="InterPro" id="IPR036291">
    <property type="entry name" value="NAD(P)-bd_dom_sf"/>
</dbReference>
<dbReference type="Gene3D" id="3.90.25.10">
    <property type="entry name" value="UDP-galactose 4-epimerase, domain 1"/>
    <property type="match status" value="1"/>
</dbReference>
<sequence length="344" mass="38670">MNILVTGGAGYIGSHVVKLLLENSDYDVTVIDNLVTGFKDTVDTLRQIREFQFIKADLSNWNEIKGIFKTKKFDAIIHFAASLIVPESVEKPLKYYLNNTANTANLVNLAVEYGVEKFIFSSTAAVYGETDIQLKMENVKCKMEGIRGEFPTNPINPYGQSKLFSEKIIQDAAKAYGLKYVIFRYFNVAGASPDLMIGQKTKNATHLIKVASECAVGKRDKMYIFGTDYPTPDGTCIRDYIHVMDLADAHIKALDYLDNNKSDIFNVGYGRGASVKEVIDTVKKVSGVDFKVENAPRRVADPAVLISDNSKIQQKMGWIPKYDDLEFICKTAYEWEKKLMENEK</sequence>
<dbReference type="OrthoDB" id="9801785at2"/>
<dbReference type="EC" id="5.1.3.2" evidence="5 10"/>
<evidence type="ECO:0000256" key="3">
    <source>
        <dbReference type="ARBA" id="ARBA00004947"/>
    </source>
</evidence>
<dbReference type="PANTHER" id="PTHR43725:SF53">
    <property type="entry name" value="UDP-ARABINOSE 4-EPIMERASE 1"/>
    <property type="match status" value="1"/>
</dbReference>
<dbReference type="GO" id="GO:0033499">
    <property type="term" value="P:galactose catabolic process via UDP-galactose, Leloir pathway"/>
    <property type="evidence" value="ECO:0007669"/>
    <property type="project" value="TreeGrafter"/>
</dbReference>
<dbReference type="PANTHER" id="PTHR43725">
    <property type="entry name" value="UDP-GLUCOSE 4-EPIMERASE"/>
    <property type="match status" value="1"/>
</dbReference>
<comment type="similarity">
    <text evidence="4 10">Belongs to the NAD(P)-dependent epimerase/dehydratase family.</text>
</comment>
<comment type="pathway">
    <text evidence="3 10">Carbohydrate metabolism; galactose metabolism.</text>
</comment>
<dbReference type="SUPFAM" id="SSF51735">
    <property type="entry name" value="NAD(P)-binding Rossmann-fold domains"/>
    <property type="match status" value="1"/>
</dbReference>
<dbReference type="Pfam" id="PF01370">
    <property type="entry name" value="Epimerase"/>
    <property type="match status" value="1"/>
</dbReference>
<dbReference type="InterPro" id="IPR005886">
    <property type="entry name" value="UDP_G4E"/>
</dbReference>
<evidence type="ECO:0000313" key="12">
    <source>
        <dbReference type="EMBL" id="GAX86866.1"/>
    </source>
</evidence>
<evidence type="ECO:0000256" key="5">
    <source>
        <dbReference type="ARBA" id="ARBA00013189"/>
    </source>
</evidence>
<name>A0A292YBF0_9BACT</name>
<dbReference type="AlphaFoldDB" id="A0A292YBF0"/>
<comment type="caution">
    <text evidence="12">The sequence shown here is derived from an EMBL/GenBank/DDBJ whole genome shotgun (WGS) entry which is preliminary data.</text>
</comment>
<feature type="domain" description="NAD-dependent epimerase/dehydratase" evidence="11">
    <location>
        <begin position="3"/>
        <end position="268"/>
    </location>
</feature>
<evidence type="ECO:0000256" key="6">
    <source>
        <dbReference type="ARBA" id="ARBA00018569"/>
    </source>
</evidence>
<evidence type="ECO:0000256" key="4">
    <source>
        <dbReference type="ARBA" id="ARBA00007637"/>
    </source>
</evidence>
<comment type="cofactor">
    <cofactor evidence="2 10">
        <name>NAD(+)</name>
        <dbReference type="ChEBI" id="CHEBI:57540"/>
    </cofactor>
</comment>
<evidence type="ECO:0000256" key="8">
    <source>
        <dbReference type="ARBA" id="ARBA00023235"/>
    </source>
</evidence>
<protein>
    <recommendedName>
        <fullName evidence="6 10">UDP-glucose 4-epimerase</fullName>
        <ecNumber evidence="5 10">5.1.3.2</ecNumber>
    </recommendedName>
</protein>
<comment type="subunit">
    <text evidence="10">Homodimer.</text>
</comment>
<comment type="catalytic activity">
    <reaction evidence="1 10">
        <text>UDP-alpha-D-glucose = UDP-alpha-D-galactose</text>
        <dbReference type="Rhea" id="RHEA:22168"/>
        <dbReference type="ChEBI" id="CHEBI:58885"/>
        <dbReference type="ChEBI" id="CHEBI:66914"/>
        <dbReference type="EC" id="5.1.3.2"/>
    </reaction>
</comment>
<gene>
    <name evidence="12" type="ORF">LNAT_P0161</name>
</gene>
<dbReference type="EMBL" id="BDME01000001">
    <property type="protein sequence ID" value="GAX86866.1"/>
    <property type="molecule type" value="Genomic_DNA"/>
</dbReference>
<keyword evidence="7 10" id="KW-0520">NAD</keyword>
<dbReference type="GO" id="GO:0003978">
    <property type="term" value="F:UDP-glucose 4-epimerase activity"/>
    <property type="evidence" value="ECO:0007669"/>
    <property type="project" value="UniProtKB-UniRule"/>
</dbReference>